<feature type="region of interest" description="Disordered" evidence="1">
    <location>
        <begin position="348"/>
        <end position="367"/>
    </location>
</feature>
<accession>A0AAD7S023</accession>
<dbReference type="InterPro" id="IPR029281">
    <property type="entry name" value="FAM194_C"/>
</dbReference>
<dbReference type="EMBL" id="JAINUG010000137">
    <property type="protein sequence ID" value="KAJ8393393.1"/>
    <property type="molecule type" value="Genomic_DNA"/>
</dbReference>
<dbReference type="PANTHER" id="PTHR23093:SF16">
    <property type="entry name" value="FAM194 C-TERMINAL DOMAIN-CONTAINING PROTEIN"/>
    <property type="match status" value="1"/>
</dbReference>
<feature type="region of interest" description="Disordered" evidence="1">
    <location>
        <begin position="20"/>
        <end position="92"/>
    </location>
</feature>
<feature type="compositionally biased region" description="Basic residues" evidence="1">
    <location>
        <begin position="572"/>
        <end position="583"/>
    </location>
</feature>
<dbReference type="Proteomes" id="UP001221898">
    <property type="component" value="Unassembled WGS sequence"/>
</dbReference>
<gene>
    <name evidence="3" type="ORF">AAFF_G00061150</name>
</gene>
<keyword evidence="4" id="KW-1185">Reference proteome</keyword>
<feature type="compositionally biased region" description="Polar residues" evidence="1">
    <location>
        <begin position="224"/>
        <end position="237"/>
    </location>
</feature>
<feature type="compositionally biased region" description="Basic and acidic residues" evidence="1">
    <location>
        <begin position="191"/>
        <end position="201"/>
    </location>
</feature>
<comment type="caution">
    <text evidence="3">The sequence shown here is derived from an EMBL/GenBank/DDBJ whole genome shotgun (WGS) entry which is preliminary data.</text>
</comment>
<evidence type="ECO:0000313" key="3">
    <source>
        <dbReference type="EMBL" id="KAJ8393393.1"/>
    </source>
</evidence>
<dbReference type="AlphaFoldDB" id="A0AAD7S023"/>
<evidence type="ECO:0000259" key="2">
    <source>
        <dbReference type="Pfam" id="PF14977"/>
    </source>
</evidence>
<dbReference type="Pfam" id="PF14977">
    <property type="entry name" value="FAM194"/>
    <property type="match status" value="1"/>
</dbReference>
<proteinExistence type="predicted"/>
<feature type="region of interest" description="Disordered" evidence="1">
    <location>
        <begin position="164"/>
        <end position="242"/>
    </location>
</feature>
<reference evidence="3" key="1">
    <citation type="journal article" date="2023" name="Science">
        <title>Genome structures resolve the early diversification of teleost fishes.</title>
        <authorList>
            <person name="Parey E."/>
            <person name="Louis A."/>
            <person name="Montfort J."/>
            <person name="Bouchez O."/>
            <person name="Roques C."/>
            <person name="Iampietro C."/>
            <person name="Lluch J."/>
            <person name="Castinel A."/>
            <person name="Donnadieu C."/>
            <person name="Desvignes T."/>
            <person name="Floi Bucao C."/>
            <person name="Jouanno E."/>
            <person name="Wen M."/>
            <person name="Mejri S."/>
            <person name="Dirks R."/>
            <person name="Jansen H."/>
            <person name="Henkel C."/>
            <person name="Chen W.J."/>
            <person name="Zahm M."/>
            <person name="Cabau C."/>
            <person name="Klopp C."/>
            <person name="Thompson A.W."/>
            <person name="Robinson-Rechavi M."/>
            <person name="Braasch I."/>
            <person name="Lecointre G."/>
            <person name="Bobe J."/>
            <person name="Postlethwait J.H."/>
            <person name="Berthelot C."/>
            <person name="Roest Crollius H."/>
            <person name="Guiguen Y."/>
        </authorList>
    </citation>
    <scope>NUCLEOTIDE SEQUENCE</scope>
    <source>
        <strain evidence="3">NC1722</strain>
    </source>
</reference>
<dbReference type="PANTHER" id="PTHR23093">
    <property type="entry name" value="SIMILAR TO CHROMOSOME 3 OPEN READING FRAME 20"/>
    <property type="match status" value="1"/>
</dbReference>
<feature type="region of interest" description="Disordered" evidence="1">
    <location>
        <begin position="561"/>
        <end position="654"/>
    </location>
</feature>
<evidence type="ECO:0000256" key="1">
    <source>
        <dbReference type="SAM" id="MobiDB-lite"/>
    </source>
</evidence>
<organism evidence="3 4">
    <name type="scientific">Aldrovandia affinis</name>
    <dbReference type="NCBI Taxonomy" id="143900"/>
    <lineage>
        <taxon>Eukaryota</taxon>
        <taxon>Metazoa</taxon>
        <taxon>Chordata</taxon>
        <taxon>Craniata</taxon>
        <taxon>Vertebrata</taxon>
        <taxon>Euteleostomi</taxon>
        <taxon>Actinopterygii</taxon>
        <taxon>Neopterygii</taxon>
        <taxon>Teleostei</taxon>
        <taxon>Notacanthiformes</taxon>
        <taxon>Halosauridae</taxon>
        <taxon>Aldrovandia</taxon>
    </lineage>
</organism>
<protein>
    <recommendedName>
        <fullName evidence="2">FAM194 C-terminal domain-containing protein</fullName>
    </recommendedName>
</protein>
<feature type="domain" description="FAM194 C-terminal" evidence="2">
    <location>
        <begin position="384"/>
        <end position="450"/>
    </location>
</feature>
<sequence>MYFFDQSSGRPRCKRTRLLDISHGRRNSSINPPLESRKKSTCKKPLSDGECVGGDDAMGAGEVTGKSERKGRRDASLETNSHGAEYDTEKCTDTPPAALQDDLCQEKSLLEDLRRAAPQLLVALEQLLRPCEAREAGFFPRGGLGNVLNYTWSELTQGAVCHTNKRPGQCPVQKLAKPPRKTKGSVASDKPSVDGPHEKTTNAKKKLRKKNNVEETTSVEKLPQGSTSLRVKPNVTNGHKPPVSHLSTTISFSLSSDIFQEQGWLVQSEDLPLDDPQSMALCRWAVDRLQLAQITIKEQGAALAERGFTHPLLLRHYGDARREGAGGGGHSGPGAGGLAFLSLPRQAVDPRGQTGGASPAEAALQNQRRNRLRLSPSGLPCGGLYTNVFGDAPEASLLATFTPFGHGAVTHPVRGTVTSWGQCGGVVCDPDGTVTREWTWSPETRQNKPIVIEERVQLHLSSLPNVAPPTDLDVHLQTEEKFTSNTAWELSKANRENAHDMEAKRKFTTNKPVESWRHRVWRRGLGGGGADPDLSRLQRAVRNILESWLEHYRQATGLSCPVAQRTKDAPVRRSHSLSRRKARSAALPTLNTTETEVEEPDTAQPPGGGAEQPSAPRHTSAPAGRVRPDHAKGSRSPRQGKEEPQHVTETGALRVLSNIRLDPVVILRSPEMRRPPPGPCAPCPALVRAALLGEGGRRLCRCGNRRMPLLADLEYDTFVGGQAARSEQILVVCVTPAAPLPAEDHLDQLYRRRNKHRSMPCTQCHLDSFRLVRYEVPTPDSLPGTHNALLQQRNNVAPGMFLMYVGGKLLFADHIFNGYSCSVRDLLKQIAKTRQDYRQGRSLPPDFHFSPQVGIPRVEGVSTTPQGLRCKSVVGAERCTPQTPSCLRRGSLKPVTGHHQLRIRPHLSP</sequence>
<feature type="compositionally biased region" description="Basic and acidic residues" evidence="1">
    <location>
        <begin position="65"/>
        <end position="76"/>
    </location>
</feature>
<name>A0AAD7S023_9TELE</name>
<evidence type="ECO:0000313" key="4">
    <source>
        <dbReference type="Proteomes" id="UP001221898"/>
    </source>
</evidence>